<keyword evidence="4 5" id="KW-0472">Membrane</keyword>
<name>A0A1D2VFV6_9ASCO</name>
<accession>A0A1D2VFV6</accession>
<evidence type="ECO:0000256" key="5">
    <source>
        <dbReference type="SAM" id="Phobius"/>
    </source>
</evidence>
<gene>
    <name evidence="6" type="ORF">ASCRUDRAFT_35672</name>
</gene>
<evidence type="ECO:0000256" key="4">
    <source>
        <dbReference type="ARBA" id="ARBA00023136"/>
    </source>
</evidence>
<evidence type="ECO:0000256" key="1">
    <source>
        <dbReference type="ARBA" id="ARBA00004141"/>
    </source>
</evidence>
<feature type="transmembrane region" description="Helical" evidence="5">
    <location>
        <begin position="325"/>
        <end position="344"/>
    </location>
</feature>
<feature type="transmembrane region" description="Helical" evidence="5">
    <location>
        <begin position="136"/>
        <end position="155"/>
    </location>
</feature>
<dbReference type="Gene3D" id="1.20.1250.20">
    <property type="entry name" value="MFS general substrate transporter like domains"/>
    <property type="match status" value="1"/>
</dbReference>
<protein>
    <submittedName>
        <fullName evidence="6">MFS general substrate transporter</fullName>
    </submittedName>
</protein>
<dbReference type="PANTHER" id="PTHR21576:SF158">
    <property type="entry name" value="RIBOSOMAL RNA-PROCESSING PROTEIN 12-LIKE CONSERVED DOMAIN-CONTAINING PROTEIN"/>
    <property type="match status" value="1"/>
</dbReference>
<feature type="transmembrane region" description="Helical" evidence="5">
    <location>
        <begin position="167"/>
        <end position="189"/>
    </location>
</feature>
<dbReference type="Pfam" id="PF07690">
    <property type="entry name" value="MFS_1"/>
    <property type="match status" value="1"/>
</dbReference>
<feature type="transmembrane region" description="Helical" evidence="5">
    <location>
        <begin position="350"/>
        <end position="371"/>
    </location>
</feature>
<evidence type="ECO:0000256" key="3">
    <source>
        <dbReference type="ARBA" id="ARBA00022989"/>
    </source>
</evidence>
<dbReference type="Proteomes" id="UP000095038">
    <property type="component" value="Unassembled WGS sequence"/>
</dbReference>
<feature type="transmembrane region" description="Helical" evidence="5">
    <location>
        <begin position="443"/>
        <end position="464"/>
    </location>
</feature>
<keyword evidence="7" id="KW-1185">Reference proteome</keyword>
<organism evidence="6 7">
    <name type="scientific">Ascoidea rubescens DSM 1968</name>
    <dbReference type="NCBI Taxonomy" id="1344418"/>
    <lineage>
        <taxon>Eukaryota</taxon>
        <taxon>Fungi</taxon>
        <taxon>Dikarya</taxon>
        <taxon>Ascomycota</taxon>
        <taxon>Saccharomycotina</taxon>
        <taxon>Saccharomycetes</taxon>
        <taxon>Ascoideaceae</taxon>
        <taxon>Ascoidea</taxon>
    </lineage>
</organism>
<dbReference type="InterPro" id="IPR036259">
    <property type="entry name" value="MFS_trans_sf"/>
</dbReference>
<dbReference type="SUPFAM" id="SSF103473">
    <property type="entry name" value="MFS general substrate transporter"/>
    <property type="match status" value="1"/>
</dbReference>
<keyword evidence="2 5" id="KW-0812">Transmembrane</keyword>
<dbReference type="STRING" id="1344418.A0A1D2VFV6"/>
<feature type="transmembrane region" description="Helical" evidence="5">
    <location>
        <begin position="102"/>
        <end position="130"/>
    </location>
</feature>
<dbReference type="OrthoDB" id="410267at2759"/>
<feature type="transmembrane region" description="Helical" evidence="5">
    <location>
        <begin position="7"/>
        <end position="27"/>
    </location>
</feature>
<dbReference type="GeneID" id="30964270"/>
<dbReference type="InParanoid" id="A0A1D2VFV6"/>
<feature type="transmembrane region" description="Helical" evidence="5">
    <location>
        <begin position="383"/>
        <end position="402"/>
    </location>
</feature>
<dbReference type="AlphaFoldDB" id="A0A1D2VFV6"/>
<reference evidence="7" key="1">
    <citation type="submission" date="2016-05" db="EMBL/GenBank/DDBJ databases">
        <title>Comparative genomics of biotechnologically important yeasts.</title>
        <authorList>
            <consortium name="DOE Joint Genome Institute"/>
            <person name="Riley R."/>
            <person name="Haridas S."/>
            <person name="Wolfe K.H."/>
            <person name="Lopes M.R."/>
            <person name="Hittinger C.T."/>
            <person name="Goker M."/>
            <person name="Salamov A."/>
            <person name="Wisecaver J."/>
            <person name="Long T.M."/>
            <person name="Aerts A.L."/>
            <person name="Barry K."/>
            <person name="Choi C."/>
            <person name="Clum A."/>
            <person name="Coughlan A.Y."/>
            <person name="Deshpande S."/>
            <person name="Douglass A.P."/>
            <person name="Hanson S.J."/>
            <person name="Klenk H.-P."/>
            <person name="Labutti K."/>
            <person name="Lapidus A."/>
            <person name="Lindquist E."/>
            <person name="Lipzen A."/>
            <person name="Meier-Kolthoff J.P."/>
            <person name="Ohm R.A."/>
            <person name="Otillar R.P."/>
            <person name="Pangilinan J."/>
            <person name="Peng Y."/>
            <person name="Rokas A."/>
            <person name="Rosa C.A."/>
            <person name="Scheuner C."/>
            <person name="Sibirny A.A."/>
            <person name="Slot J.C."/>
            <person name="Stielow J.B."/>
            <person name="Sun H."/>
            <person name="Kurtzman C.P."/>
            <person name="Blackwell M."/>
            <person name="Grigoriev I.V."/>
            <person name="Jeffries T.W."/>
        </authorList>
    </citation>
    <scope>NUCLEOTIDE SEQUENCE [LARGE SCALE GENOMIC DNA]</scope>
    <source>
        <strain evidence="7">DSM 1968</strain>
    </source>
</reference>
<proteinExistence type="predicted"/>
<sequence length="480" mass="53819">MKQSAKKFLMFVSCILLDILCGTLYLYSAFSPQFSSRLNYSATQASALAMSGNLGNSIVGPIAGFFVDQFGFSIPISFGSIIFIGSYYLLKRQFDESMSNFNFSMVILFGIGLGGAFIYSGCLKCSAIIYPNNRGMATSIPIAFIGLSALFYSALASTFYPGDTSGLLGFLYISAIVIFLITIWFIIIADRFHQKINVSHSNNHSLDGLHDITNFDTNHISVELFKNKKFWLLCFIVGLLASIGQMYIFSLGFLVKALYIKKLLPPNTQIDDPLTVAFVENSNTIIQNQQNFEVGLLSISNSVGRLLSGIMGDLVILKFKKSRSVLIILPIFLILNSQIFCYILDDISYLYIATLTIGLAYGFTWGLFPSITMDFFGMENFSLNWGILATSGILPAYFYNILFGRIYDSNMKIINVLNSNITADTNDTLRICELGHKCYNDVFLWSVGGSLIMIILFFSLFYFLRRERKELYQKLENDVE</sequence>
<dbReference type="PANTHER" id="PTHR21576">
    <property type="entry name" value="UNCHARACTERIZED NODULIN-LIKE PROTEIN"/>
    <property type="match status" value="1"/>
</dbReference>
<feature type="transmembrane region" description="Helical" evidence="5">
    <location>
        <begin position="230"/>
        <end position="255"/>
    </location>
</feature>
<feature type="transmembrane region" description="Helical" evidence="5">
    <location>
        <begin position="70"/>
        <end position="90"/>
    </location>
</feature>
<evidence type="ECO:0000256" key="2">
    <source>
        <dbReference type="ARBA" id="ARBA00022692"/>
    </source>
</evidence>
<keyword evidence="3 5" id="KW-1133">Transmembrane helix</keyword>
<evidence type="ECO:0000313" key="6">
    <source>
        <dbReference type="EMBL" id="ODV60564.1"/>
    </source>
</evidence>
<dbReference type="EMBL" id="KV454482">
    <property type="protein sequence ID" value="ODV60564.1"/>
    <property type="molecule type" value="Genomic_DNA"/>
</dbReference>
<dbReference type="InterPro" id="IPR011701">
    <property type="entry name" value="MFS"/>
</dbReference>
<dbReference type="RefSeq" id="XP_020046871.1">
    <property type="nucleotide sequence ID" value="XM_020190634.1"/>
</dbReference>
<comment type="subcellular location">
    <subcellularLocation>
        <location evidence="1">Membrane</location>
        <topology evidence="1">Multi-pass membrane protein</topology>
    </subcellularLocation>
</comment>
<dbReference type="GO" id="GO:0022857">
    <property type="term" value="F:transmembrane transporter activity"/>
    <property type="evidence" value="ECO:0007669"/>
    <property type="project" value="InterPro"/>
</dbReference>
<evidence type="ECO:0000313" key="7">
    <source>
        <dbReference type="Proteomes" id="UP000095038"/>
    </source>
</evidence>
<dbReference type="GO" id="GO:0000329">
    <property type="term" value="C:fungal-type vacuole membrane"/>
    <property type="evidence" value="ECO:0007669"/>
    <property type="project" value="TreeGrafter"/>
</dbReference>